<proteinExistence type="predicted"/>
<keyword evidence="2" id="KW-1185">Reference proteome</keyword>
<dbReference type="Proteomes" id="UP001642487">
    <property type="component" value="Chromosome 1"/>
</dbReference>
<organism evidence="1 2">
    <name type="scientific">Citrullus colocynthis</name>
    <name type="common">colocynth</name>
    <dbReference type="NCBI Taxonomy" id="252529"/>
    <lineage>
        <taxon>Eukaryota</taxon>
        <taxon>Viridiplantae</taxon>
        <taxon>Streptophyta</taxon>
        <taxon>Embryophyta</taxon>
        <taxon>Tracheophyta</taxon>
        <taxon>Spermatophyta</taxon>
        <taxon>Magnoliopsida</taxon>
        <taxon>eudicotyledons</taxon>
        <taxon>Gunneridae</taxon>
        <taxon>Pentapetalae</taxon>
        <taxon>rosids</taxon>
        <taxon>fabids</taxon>
        <taxon>Cucurbitales</taxon>
        <taxon>Cucurbitaceae</taxon>
        <taxon>Benincaseae</taxon>
        <taxon>Citrullus</taxon>
    </lineage>
</organism>
<sequence>MSYISLMSPPRYGICQPIHRALQPQIPCTASCAAHTIRSIARAPRMLHTSPVYHCTLLLRSSCLYRQIYVAPLLPQSAAALRLAQRHLNHAILAPICIVMHSFNLCLLAATGERNSSLNYVPNKFTKFNQQ</sequence>
<protein>
    <submittedName>
        <fullName evidence="1">Uncharacterized protein</fullName>
    </submittedName>
</protein>
<name>A0ABP0XLP8_9ROSI</name>
<gene>
    <name evidence="1" type="ORF">CITCOLO1_LOCUS619</name>
</gene>
<dbReference type="EMBL" id="OZ021735">
    <property type="protein sequence ID" value="CAK9309088.1"/>
    <property type="molecule type" value="Genomic_DNA"/>
</dbReference>
<reference evidence="1 2" key="1">
    <citation type="submission" date="2024-03" db="EMBL/GenBank/DDBJ databases">
        <authorList>
            <person name="Gkanogiannis A."/>
            <person name="Becerra Lopez-Lavalle L."/>
        </authorList>
    </citation>
    <scope>NUCLEOTIDE SEQUENCE [LARGE SCALE GENOMIC DNA]</scope>
</reference>
<evidence type="ECO:0000313" key="1">
    <source>
        <dbReference type="EMBL" id="CAK9309088.1"/>
    </source>
</evidence>
<evidence type="ECO:0000313" key="2">
    <source>
        <dbReference type="Proteomes" id="UP001642487"/>
    </source>
</evidence>
<accession>A0ABP0XLP8</accession>